<comment type="similarity">
    <text evidence="1 7">Belongs to the RecO family.</text>
</comment>
<dbReference type="Proteomes" id="UP000525298">
    <property type="component" value="Unassembled WGS sequence"/>
</dbReference>
<dbReference type="GO" id="GO:0006302">
    <property type="term" value="P:double-strand break repair"/>
    <property type="evidence" value="ECO:0007669"/>
    <property type="project" value="TreeGrafter"/>
</dbReference>
<name>A0A7W0C9K2_9BACT</name>
<reference evidence="9 10" key="1">
    <citation type="submission" date="2020-07" db="EMBL/GenBank/DDBJ databases">
        <title>Genomic Encyclopedia of Type Strains, Phase IV (KMG-IV): sequencing the most valuable type-strain genomes for metagenomic binning, comparative biology and taxonomic classification.</title>
        <authorList>
            <person name="Goeker M."/>
        </authorList>
    </citation>
    <scope>NUCLEOTIDE SEQUENCE [LARGE SCALE GENOMIC DNA]</scope>
    <source>
        <strain evidence="9 10">DSM 17721</strain>
    </source>
</reference>
<dbReference type="InterPro" id="IPR003717">
    <property type="entry name" value="RecO"/>
</dbReference>
<dbReference type="EMBL" id="JACDUS010000004">
    <property type="protein sequence ID" value="MBA2881684.1"/>
    <property type="molecule type" value="Genomic_DNA"/>
</dbReference>
<organism evidence="9 10">
    <name type="scientific">Desulfosalsimonas propionicica</name>
    <dbReference type="NCBI Taxonomy" id="332175"/>
    <lineage>
        <taxon>Bacteria</taxon>
        <taxon>Pseudomonadati</taxon>
        <taxon>Thermodesulfobacteriota</taxon>
        <taxon>Desulfobacteria</taxon>
        <taxon>Desulfobacterales</taxon>
        <taxon>Desulfosalsimonadaceae</taxon>
        <taxon>Desulfosalsimonas</taxon>
    </lineage>
</organism>
<sequence length="256" mass="28948">MSGFSTPAILLRRIDHGDHDLIITFFSREKGRIPVIAKNAKKSRKRFSGLLEPFTVLELVCRSPRRGGMPVLQEAAMQTPFAEIRDDVVKTLYASYWAELLCGWLEEYRPQAKIYRLLYYALRGLDRNLAAPAEMSIIFQVRFLTLAGLAPRMDGCVACQTPLDRMGSLAFFFDLEKGGIVCNGCAADSGRSRIRISPGTVKQLAWIQENEIRTVQRLRLTGSAVKEGLLAMEAFVPYHLGRVPRSLRVLQQMRRQ</sequence>
<proteinExistence type="inferred from homology"/>
<evidence type="ECO:0000256" key="4">
    <source>
        <dbReference type="ARBA" id="ARBA00023172"/>
    </source>
</evidence>
<dbReference type="NCBIfam" id="TIGR00613">
    <property type="entry name" value="reco"/>
    <property type="match status" value="1"/>
</dbReference>
<dbReference type="PANTHER" id="PTHR33991:SF1">
    <property type="entry name" value="DNA REPAIR PROTEIN RECO"/>
    <property type="match status" value="1"/>
</dbReference>
<dbReference type="HAMAP" id="MF_00201">
    <property type="entry name" value="RecO"/>
    <property type="match status" value="1"/>
</dbReference>
<dbReference type="GO" id="GO:0043590">
    <property type="term" value="C:bacterial nucleoid"/>
    <property type="evidence" value="ECO:0007669"/>
    <property type="project" value="TreeGrafter"/>
</dbReference>
<feature type="domain" description="DNA replication/recombination mediator RecO N-terminal" evidence="8">
    <location>
        <begin position="1"/>
        <end position="77"/>
    </location>
</feature>
<dbReference type="PANTHER" id="PTHR33991">
    <property type="entry name" value="DNA REPAIR PROTEIN RECO"/>
    <property type="match status" value="1"/>
</dbReference>
<dbReference type="Gene3D" id="1.20.1440.120">
    <property type="entry name" value="Recombination protein O, C-terminal domain"/>
    <property type="match status" value="1"/>
</dbReference>
<evidence type="ECO:0000256" key="2">
    <source>
        <dbReference type="ARBA" id="ARBA00021310"/>
    </source>
</evidence>
<dbReference type="AlphaFoldDB" id="A0A7W0C9K2"/>
<dbReference type="GO" id="GO:0006310">
    <property type="term" value="P:DNA recombination"/>
    <property type="evidence" value="ECO:0007669"/>
    <property type="project" value="UniProtKB-UniRule"/>
</dbReference>
<evidence type="ECO:0000313" key="9">
    <source>
        <dbReference type="EMBL" id="MBA2881684.1"/>
    </source>
</evidence>
<accession>A0A7W0C9K2</accession>
<keyword evidence="3 7" id="KW-0227">DNA damage</keyword>
<evidence type="ECO:0000256" key="1">
    <source>
        <dbReference type="ARBA" id="ARBA00007452"/>
    </source>
</evidence>
<protein>
    <recommendedName>
        <fullName evidence="2 7">DNA repair protein RecO</fullName>
    </recommendedName>
    <alternativeName>
        <fullName evidence="6 7">Recombination protein O</fullName>
    </alternativeName>
</protein>
<keyword evidence="4 7" id="KW-0233">DNA recombination</keyword>
<dbReference type="Pfam" id="PF02565">
    <property type="entry name" value="RecO_C"/>
    <property type="match status" value="1"/>
</dbReference>
<dbReference type="SUPFAM" id="SSF57863">
    <property type="entry name" value="ArfGap/RecO-like zinc finger"/>
    <property type="match status" value="1"/>
</dbReference>
<dbReference type="InterPro" id="IPR022572">
    <property type="entry name" value="DNA_rep/recomb_RecO_N"/>
</dbReference>
<evidence type="ECO:0000256" key="5">
    <source>
        <dbReference type="ARBA" id="ARBA00023204"/>
    </source>
</evidence>
<evidence type="ECO:0000313" key="10">
    <source>
        <dbReference type="Proteomes" id="UP000525298"/>
    </source>
</evidence>
<comment type="function">
    <text evidence="7">Involved in DNA repair and RecF pathway recombination.</text>
</comment>
<keyword evidence="10" id="KW-1185">Reference proteome</keyword>
<keyword evidence="5 7" id="KW-0234">DNA repair</keyword>
<evidence type="ECO:0000259" key="8">
    <source>
        <dbReference type="Pfam" id="PF11967"/>
    </source>
</evidence>
<dbReference type="InterPro" id="IPR042242">
    <property type="entry name" value="RecO_C"/>
</dbReference>
<dbReference type="Gene3D" id="2.40.50.140">
    <property type="entry name" value="Nucleic acid-binding proteins"/>
    <property type="match status" value="1"/>
</dbReference>
<gene>
    <name evidence="7" type="primary">recO</name>
    <name evidence="9" type="ORF">HNR65_002011</name>
</gene>
<evidence type="ECO:0000256" key="7">
    <source>
        <dbReference type="HAMAP-Rule" id="MF_00201"/>
    </source>
</evidence>
<dbReference type="InterPro" id="IPR037278">
    <property type="entry name" value="ARFGAP/RecO"/>
</dbReference>
<evidence type="ECO:0000256" key="3">
    <source>
        <dbReference type="ARBA" id="ARBA00022763"/>
    </source>
</evidence>
<dbReference type="RefSeq" id="WP_181551318.1">
    <property type="nucleotide sequence ID" value="NZ_JACDUS010000004.1"/>
</dbReference>
<evidence type="ECO:0000256" key="6">
    <source>
        <dbReference type="ARBA" id="ARBA00033409"/>
    </source>
</evidence>
<comment type="caution">
    <text evidence="9">The sequence shown here is derived from an EMBL/GenBank/DDBJ whole genome shotgun (WGS) entry which is preliminary data.</text>
</comment>
<dbReference type="InterPro" id="IPR012340">
    <property type="entry name" value="NA-bd_OB-fold"/>
</dbReference>
<dbReference type="SUPFAM" id="SSF50249">
    <property type="entry name" value="Nucleic acid-binding proteins"/>
    <property type="match status" value="1"/>
</dbReference>
<dbReference type="Pfam" id="PF11967">
    <property type="entry name" value="RecO_N"/>
    <property type="match status" value="1"/>
</dbReference>